<proteinExistence type="predicted"/>
<gene>
    <name evidence="1" type="ORF">FD27_GL001561</name>
</gene>
<accession>A0A0R1PHL0</accession>
<evidence type="ECO:0000313" key="2">
    <source>
        <dbReference type="Proteomes" id="UP000051445"/>
    </source>
</evidence>
<name>A0A0R1PHL0_9LACO</name>
<protein>
    <submittedName>
        <fullName evidence="1">Uncharacterized protein</fullName>
    </submittedName>
</protein>
<dbReference type="STRING" id="1423746.FD27_GL001561"/>
<reference evidence="1 2" key="1">
    <citation type="journal article" date="2015" name="Genome Announc.">
        <title>Expanding the biotechnology potential of lactobacilli through comparative genomics of 213 strains and associated genera.</title>
        <authorList>
            <person name="Sun Z."/>
            <person name="Harris H.M."/>
            <person name="McCann A."/>
            <person name="Guo C."/>
            <person name="Argimon S."/>
            <person name="Zhang W."/>
            <person name="Yang X."/>
            <person name="Jeffery I.B."/>
            <person name="Cooney J.C."/>
            <person name="Kagawa T.F."/>
            <person name="Liu W."/>
            <person name="Song Y."/>
            <person name="Salvetti E."/>
            <person name="Wrobel A."/>
            <person name="Rasinkangas P."/>
            <person name="Parkhill J."/>
            <person name="Rea M.C."/>
            <person name="O'Sullivan O."/>
            <person name="Ritari J."/>
            <person name="Douillard F.P."/>
            <person name="Paul Ross R."/>
            <person name="Yang R."/>
            <person name="Briner A.E."/>
            <person name="Felis G.E."/>
            <person name="de Vos W.M."/>
            <person name="Barrangou R."/>
            <person name="Klaenhammer T.R."/>
            <person name="Caufield P.W."/>
            <person name="Cui Y."/>
            <person name="Zhang H."/>
            <person name="O'Toole P.W."/>
        </authorList>
    </citation>
    <scope>NUCLEOTIDE SEQUENCE [LARGE SCALE GENOMIC DNA]</scope>
    <source>
        <strain evidence="1 2">DSM 13145</strain>
    </source>
</reference>
<organism evidence="1 2">
    <name type="scientific">Limosilactobacillus frumenti DSM 13145</name>
    <dbReference type="NCBI Taxonomy" id="1423746"/>
    <lineage>
        <taxon>Bacteria</taxon>
        <taxon>Bacillati</taxon>
        <taxon>Bacillota</taxon>
        <taxon>Bacilli</taxon>
        <taxon>Lactobacillales</taxon>
        <taxon>Lactobacillaceae</taxon>
        <taxon>Limosilactobacillus</taxon>
    </lineage>
</organism>
<sequence length="107" mass="12608">MNADQPLDWYLCLAELESPDHQFEITRVNQIEARLTSRLNHRQYLLRGRERVYLTMADGKGGYLPLFDDLQVGSFHCRQIGHNQMELEIRRKNGHQERGIVRLSNDD</sequence>
<dbReference type="Proteomes" id="UP000051445">
    <property type="component" value="Unassembled WGS sequence"/>
</dbReference>
<comment type="caution">
    <text evidence="1">The sequence shown here is derived from an EMBL/GenBank/DDBJ whole genome shotgun (WGS) entry which is preliminary data.</text>
</comment>
<evidence type="ECO:0000313" key="1">
    <source>
        <dbReference type="EMBL" id="KRL28563.1"/>
    </source>
</evidence>
<dbReference type="PATRIC" id="fig|1423746.3.peg.1589"/>
<dbReference type="EMBL" id="AZER01000004">
    <property type="protein sequence ID" value="KRL28563.1"/>
    <property type="molecule type" value="Genomic_DNA"/>
</dbReference>
<keyword evidence="2" id="KW-1185">Reference proteome</keyword>
<dbReference type="AlphaFoldDB" id="A0A0R1PHL0"/>